<name>A0A939J700_9HYPH</name>
<reference evidence="1" key="1">
    <citation type="submission" date="2020-12" db="EMBL/GenBank/DDBJ databases">
        <title>Oil enriched cultivation method for isolating marine PHA-producing bacteria.</title>
        <authorList>
            <person name="Zheng W."/>
            <person name="Yu S."/>
            <person name="Huang Y."/>
        </authorList>
    </citation>
    <scope>NUCLEOTIDE SEQUENCE</scope>
    <source>
        <strain evidence="1">SY-2-12</strain>
    </source>
</reference>
<dbReference type="RefSeq" id="WP_207143148.1">
    <property type="nucleotide sequence ID" value="NZ_JAEKJZ010000006.1"/>
</dbReference>
<dbReference type="Proteomes" id="UP000664096">
    <property type="component" value="Unassembled WGS sequence"/>
</dbReference>
<proteinExistence type="predicted"/>
<dbReference type="AlphaFoldDB" id="A0A939J700"/>
<dbReference type="EMBL" id="JAEKJZ010000006">
    <property type="protein sequence ID" value="MBN9673304.1"/>
    <property type="molecule type" value="Genomic_DNA"/>
</dbReference>
<comment type="caution">
    <text evidence="1">The sequence shown here is derived from an EMBL/GenBank/DDBJ whole genome shotgun (WGS) entry which is preliminary data.</text>
</comment>
<sequence length="84" mass="9268">MSANFAVSEAFGAENFLTLEDLEDRKYKLVAVCNCCGQRTSLTPNLCIEELGRAFPVHLLISRGEHLGTKNCKPDDMVLHISQG</sequence>
<accession>A0A939J700</accession>
<protein>
    <submittedName>
        <fullName evidence="1">Uncharacterized protein</fullName>
    </submittedName>
</protein>
<evidence type="ECO:0000313" key="2">
    <source>
        <dbReference type="Proteomes" id="UP000664096"/>
    </source>
</evidence>
<evidence type="ECO:0000313" key="1">
    <source>
        <dbReference type="EMBL" id="MBN9673304.1"/>
    </source>
</evidence>
<gene>
    <name evidence="1" type="ORF">JF539_23295</name>
</gene>
<organism evidence="1 2">
    <name type="scientific">Roseibium aggregatum</name>
    <dbReference type="NCBI Taxonomy" id="187304"/>
    <lineage>
        <taxon>Bacteria</taxon>
        <taxon>Pseudomonadati</taxon>
        <taxon>Pseudomonadota</taxon>
        <taxon>Alphaproteobacteria</taxon>
        <taxon>Hyphomicrobiales</taxon>
        <taxon>Stappiaceae</taxon>
        <taxon>Roseibium</taxon>
    </lineage>
</organism>